<dbReference type="Gene3D" id="2.40.30.10">
    <property type="entry name" value="Translation factors"/>
    <property type="match status" value="1"/>
</dbReference>
<sequence length="328" mass="34984">MTAGIAAEPRRADLQHEQRQVRVTAMTWQAEGVLSLVLADPDGGELRPWEPGAHIDLLLGNGLERQYSLCGDPADTTTWTVAVLAEPASRGGSAWIHRTLRPGDVLTARGPRNNFPLADASRYLFIAGGIGITPILPMVHAVARTGGAPWRLLYGGRRRDSMAFLPAIERFGDNALVRPEDETGLLDLAAALDWAEPGGVVYCCGPEALITAVEAACRARGIALRVERFAAKALDSSAEPGAFQVDCRRSGVTIEVGSDQSIVDAVEAAGLGPRYSCLDGVCGTCETAVLEGEPEHRDSILSQDERDAGDTMMICVSRSRSGRLVLDL</sequence>
<dbReference type="STRING" id="530584.SAMN05421630_102154"/>
<dbReference type="PROSITE" id="PS51085">
    <property type="entry name" value="2FE2S_FER_2"/>
    <property type="match status" value="1"/>
</dbReference>
<keyword evidence="5" id="KW-0560">Oxidoreductase</keyword>
<dbReference type="InterPro" id="IPR012675">
    <property type="entry name" value="Beta-grasp_dom_sf"/>
</dbReference>
<dbReference type="InterPro" id="IPR017927">
    <property type="entry name" value="FAD-bd_FR_type"/>
</dbReference>
<organism evidence="8 9">
    <name type="scientific">Prauserella marina</name>
    <dbReference type="NCBI Taxonomy" id="530584"/>
    <lineage>
        <taxon>Bacteria</taxon>
        <taxon>Bacillati</taxon>
        <taxon>Actinomycetota</taxon>
        <taxon>Actinomycetes</taxon>
        <taxon>Pseudonocardiales</taxon>
        <taxon>Pseudonocardiaceae</taxon>
        <taxon>Prauserella</taxon>
    </lineage>
</organism>
<dbReference type="EMBL" id="FMZE01000002">
    <property type="protein sequence ID" value="SDC45004.1"/>
    <property type="molecule type" value="Genomic_DNA"/>
</dbReference>
<dbReference type="InterPro" id="IPR001041">
    <property type="entry name" value="2Fe-2S_ferredoxin-type"/>
</dbReference>
<dbReference type="PANTHER" id="PTHR47354:SF1">
    <property type="entry name" value="CARNITINE MONOOXYGENASE REDUCTASE SUBUNIT"/>
    <property type="match status" value="1"/>
</dbReference>
<evidence type="ECO:0000256" key="5">
    <source>
        <dbReference type="ARBA" id="ARBA00023002"/>
    </source>
</evidence>
<dbReference type="SUPFAM" id="SSF63380">
    <property type="entry name" value="Riboflavin synthase domain-like"/>
    <property type="match status" value="1"/>
</dbReference>
<dbReference type="GO" id="GO:0046872">
    <property type="term" value="F:metal ion binding"/>
    <property type="evidence" value="ECO:0007669"/>
    <property type="project" value="UniProtKB-KW"/>
</dbReference>
<dbReference type="PROSITE" id="PS00197">
    <property type="entry name" value="2FE2S_FER_1"/>
    <property type="match status" value="1"/>
</dbReference>
<dbReference type="InterPro" id="IPR001433">
    <property type="entry name" value="OxRdtase_FAD/NAD-bd"/>
</dbReference>
<proteinExistence type="predicted"/>
<evidence type="ECO:0000256" key="4">
    <source>
        <dbReference type="ARBA" id="ARBA00022723"/>
    </source>
</evidence>
<dbReference type="InterPro" id="IPR036010">
    <property type="entry name" value="2Fe-2S_ferredoxin-like_sf"/>
</dbReference>
<evidence type="ECO:0000256" key="1">
    <source>
        <dbReference type="ARBA" id="ARBA00001974"/>
    </source>
</evidence>
<dbReference type="Gene3D" id="3.40.50.80">
    <property type="entry name" value="Nucleotide-binding domain of ferredoxin-NADP reductase (FNR) module"/>
    <property type="match status" value="1"/>
</dbReference>
<dbReference type="Gene3D" id="3.10.20.30">
    <property type="match status" value="1"/>
</dbReference>
<keyword evidence="7" id="KW-0411">Iron-sulfur</keyword>
<dbReference type="Pfam" id="PF00175">
    <property type="entry name" value="NAD_binding_1"/>
    <property type="match status" value="1"/>
</dbReference>
<keyword evidence="3" id="KW-0001">2Fe-2S</keyword>
<keyword evidence="4" id="KW-0479">Metal-binding</keyword>
<dbReference type="AlphaFoldDB" id="A0A1G6LPG2"/>
<evidence type="ECO:0000313" key="8">
    <source>
        <dbReference type="EMBL" id="SDC45004.1"/>
    </source>
</evidence>
<keyword evidence="2" id="KW-0285">Flavoprotein</keyword>
<dbReference type="GO" id="GO:0016491">
    <property type="term" value="F:oxidoreductase activity"/>
    <property type="evidence" value="ECO:0007669"/>
    <property type="project" value="UniProtKB-KW"/>
</dbReference>
<dbReference type="RefSeq" id="WP_245865841.1">
    <property type="nucleotide sequence ID" value="NZ_CP016353.1"/>
</dbReference>
<protein>
    <submittedName>
        <fullName evidence="8">Ferredoxin-NADP reductase</fullName>
    </submittedName>
</protein>
<dbReference type="CDD" id="cd00207">
    <property type="entry name" value="fer2"/>
    <property type="match status" value="1"/>
</dbReference>
<dbReference type="InterPro" id="IPR006058">
    <property type="entry name" value="2Fe2S_fd_BS"/>
</dbReference>
<dbReference type="InterPro" id="IPR039261">
    <property type="entry name" value="FNR_nucleotide-bd"/>
</dbReference>
<dbReference type="PANTHER" id="PTHR47354">
    <property type="entry name" value="NADH OXIDOREDUCTASE HCR"/>
    <property type="match status" value="1"/>
</dbReference>
<evidence type="ECO:0000256" key="7">
    <source>
        <dbReference type="ARBA" id="ARBA00023014"/>
    </source>
</evidence>
<evidence type="ECO:0000256" key="6">
    <source>
        <dbReference type="ARBA" id="ARBA00023004"/>
    </source>
</evidence>
<dbReference type="Proteomes" id="UP000199494">
    <property type="component" value="Unassembled WGS sequence"/>
</dbReference>
<keyword evidence="9" id="KW-1185">Reference proteome</keyword>
<evidence type="ECO:0000256" key="2">
    <source>
        <dbReference type="ARBA" id="ARBA00022630"/>
    </source>
</evidence>
<accession>A0A1G6LPG2</accession>
<dbReference type="SUPFAM" id="SSF52343">
    <property type="entry name" value="Ferredoxin reductase-like, C-terminal NADP-linked domain"/>
    <property type="match status" value="1"/>
</dbReference>
<dbReference type="SUPFAM" id="SSF54292">
    <property type="entry name" value="2Fe-2S ferredoxin-like"/>
    <property type="match status" value="1"/>
</dbReference>
<keyword evidence="6" id="KW-0408">Iron</keyword>
<reference evidence="8 9" key="1">
    <citation type="submission" date="2016-10" db="EMBL/GenBank/DDBJ databases">
        <authorList>
            <person name="de Groot N.N."/>
        </authorList>
    </citation>
    <scope>NUCLEOTIDE SEQUENCE [LARGE SCALE GENOMIC DNA]</scope>
    <source>
        <strain evidence="8 9">CGMCC 4.5506</strain>
    </source>
</reference>
<gene>
    <name evidence="8" type="ORF">SAMN05421630_102154</name>
</gene>
<dbReference type="PROSITE" id="PS51384">
    <property type="entry name" value="FAD_FR"/>
    <property type="match status" value="1"/>
</dbReference>
<evidence type="ECO:0000313" key="9">
    <source>
        <dbReference type="Proteomes" id="UP000199494"/>
    </source>
</evidence>
<name>A0A1G6LPG2_9PSEU</name>
<dbReference type="InterPro" id="IPR017938">
    <property type="entry name" value="Riboflavin_synthase-like_b-brl"/>
</dbReference>
<dbReference type="Pfam" id="PF00111">
    <property type="entry name" value="Fer2"/>
    <property type="match status" value="1"/>
</dbReference>
<comment type="cofactor">
    <cofactor evidence="1">
        <name>FAD</name>
        <dbReference type="ChEBI" id="CHEBI:57692"/>
    </cofactor>
</comment>
<dbReference type="PRINTS" id="PR00409">
    <property type="entry name" value="PHDIOXRDTASE"/>
</dbReference>
<dbReference type="CDD" id="cd06185">
    <property type="entry name" value="PDR_like"/>
    <property type="match status" value="1"/>
</dbReference>
<evidence type="ECO:0000256" key="3">
    <source>
        <dbReference type="ARBA" id="ARBA00022714"/>
    </source>
</evidence>
<dbReference type="InterPro" id="IPR050415">
    <property type="entry name" value="MRET"/>
</dbReference>
<dbReference type="GO" id="GO:0051537">
    <property type="term" value="F:2 iron, 2 sulfur cluster binding"/>
    <property type="evidence" value="ECO:0007669"/>
    <property type="project" value="UniProtKB-KW"/>
</dbReference>